<dbReference type="SMART" id="SM00714">
    <property type="entry name" value="LITAF"/>
    <property type="match status" value="1"/>
</dbReference>
<keyword evidence="9" id="KW-1133">Transmembrane helix</keyword>
<dbReference type="WBParaSite" id="MCU_000992-RA">
    <property type="protein sequence ID" value="MCU_000992-RA"/>
    <property type="gene ID" value="MCU_000992"/>
</dbReference>
<dbReference type="PANTHER" id="PTHR23292">
    <property type="entry name" value="LIPOPOLYSACCHARIDE-INDUCED TUMOR NECROSIS FACTOR-ALPHA FACTOR"/>
    <property type="match status" value="1"/>
</dbReference>
<evidence type="ECO:0000256" key="2">
    <source>
        <dbReference type="ARBA" id="ARBA00004481"/>
    </source>
</evidence>
<evidence type="ECO:0000256" key="1">
    <source>
        <dbReference type="ARBA" id="ARBA00004414"/>
    </source>
</evidence>
<dbReference type="Pfam" id="PF10601">
    <property type="entry name" value="zf-LITAF-like"/>
    <property type="match status" value="1"/>
</dbReference>
<evidence type="ECO:0000256" key="5">
    <source>
        <dbReference type="ARBA" id="ARBA00022723"/>
    </source>
</evidence>
<dbReference type="InterPro" id="IPR006629">
    <property type="entry name" value="LITAF"/>
</dbReference>
<evidence type="ECO:0000256" key="3">
    <source>
        <dbReference type="ARBA" id="ARBA00004630"/>
    </source>
</evidence>
<evidence type="ECO:0000256" key="4">
    <source>
        <dbReference type="ARBA" id="ARBA00005975"/>
    </source>
</evidence>
<evidence type="ECO:0000256" key="9">
    <source>
        <dbReference type="SAM" id="Phobius"/>
    </source>
</evidence>
<comment type="similarity">
    <text evidence="4">Belongs to the CDIP1/LITAF family.</text>
</comment>
<organism evidence="11">
    <name type="scientific">Mesocestoides corti</name>
    <name type="common">Flatworm</name>
    <dbReference type="NCBI Taxonomy" id="53468"/>
    <lineage>
        <taxon>Eukaryota</taxon>
        <taxon>Metazoa</taxon>
        <taxon>Spiralia</taxon>
        <taxon>Lophotrochozoa</taxon>
        <taxon>Platyhelminthes</taxon>
        <taxon>Cestoda</taxon>
        <taxon>Eucestoda</taxon>
        <taxon>Cyclophyllidea</taxon>
        <taxon>Mesocestoididae</taxon>
        <taxon>Mesocestoides</taxon>
    </lineage>
</organism>
<evidence type="ECO:0000259" key="10">
    <source>
        <dbReference type="PROSITE" id="PS51837"/>
    </source>
</evidence>
<proteinExistence type="inferred from homology"/>
<dbReference type="InterPro" id="IPR037519">
    <property type="entry name" value="LITAF_fam"/>
</dbReference>
<evidence type="ECO:0000256" key="8">
    <source>
        <dbReference type="SAM" id="MobiDB-lite"/>
    </source>
</evidence>
<comment type="subcellular location">
    <subcellularLocation>
        <location evidence="2">Endosome membrane</location>
        <topology evidence="2">Peripheral membrane protein</topology>
    </subcellularLocation>
    <subcellularLocation>
        <location evidence="1">Late endosome membrane</location>
    </subcellularLocation>
    <subcellularLocation>
        <location evidence="3">Lysosome membrane</location>
        <topology evidence="3">Peripheral membrane protein</topology>
        <orientation evidence="3">Cytoplasmic side</orientation>
    </subcellularLocation>
</comment>
<dbReference type="AlphaFoldDB" id="A0A5K3EL35"/>
<sequence>MSTSPPYVAEPTIPADPPPPYSSIAQPPPVPPSYVPGTTVVITNAGFGSGSQFAFCPTCLRSVNTQPVYESGVLAWLFCALIFILGGFFFCCLIPFCCGCCQDVRHVCPICGSTLGLYKRL</sequence>
<feature type="domain" description="LITAF" evidence="10">
    <location>
        <begin position="36"/>
        <end position="120"/>
    </location>
</feature>
<feature type="transmembrane region" description="Helical" evidence="9">
    <location>
        <begin position="73"/>
        <end position="96"/>
    </location>
</feature>
<keyword evidence="5" id="KW-0479">Metal-binding</keyword>
<protein>
    <submittedName>
        <fullName evidence="11">LITAF domain-containing protein</fullName>
    </submittedName>
</protein>
<dbReference type="GO" id="GO:0005765">
    <property type="term" value="C:lysosomal membrane"/>
    <property type="evidence" value="ECO:0007669"/>
    <property type="project" value="UniProtKB-SubCell"/>
</dbReference>
<evidence type="ECO:0000313" key="11">
    <source>
        <dbReference type="WBParaSite" id="MCU_000992-RA"/>
    </source>
</evidence>
<dbReference type="PANTHER" id="PTHR23292:SF6">
    <property type="entry name" value="FI16602P1-RELATED"/>
    <property type="match status" value="1"/>
</dbReference>
<dbReference type="PROSITE" id="PS51837">
    <property type="entry name" value="LITAF"/>
    <property type="match status" value="1"/>
</dbReference>
<dbReference type="GO" id="GO:0031902">
    <property type="term" value="C:late endosome membrane"/>
    <property type="evidence" value="ECO:0007669"/>
    <property type="project" value="UniProtKB-SubCell"/>
</dbReference>
<keyword evidence="6" id="KW-0862">Zinc</keyword>
<reference evidence="11" key="1">
    <citation type="submission" date="2019-11" db="UniProtKB">
        <authorList>
            <consortium name="WormBaseParasite"/>
        </authorList>
    </citation>
    <scope>IDENTIFICATION</scope>
</reference>
<feature type="region of interest" description="Disordered" evidence="8">
    <location>
        <begin position="1"/>
        <end position="28"/>
    </location>
</feature>
<dbReference type="GO" id="GO:0008270">
    <property type="term" value="F:zinc ion binding"/>
    <property type="evidence" value="ECO:0007669"/>
    <property type="project" value="TreeGrafter"/>
</dbReference>
<evidence type="ECO:0000256" key="7">
    <source>
        <dbReference type="ARBA" id="ARBA00023136"/>
    </source>
</evidence>
<accession>A0A5K3EL35</accession>
<keyword evidence="9" id="KW-0812">Transmembrane</keyword>
<name>A0A5K3EL35_MESCO</name>
<evidence type="ECO:0000256" key="6">
    <source>
        <dbReference type="ARBA" id="ARBA00022833"/>
    </source>
</evidence>
<keyword evidence="7 9" id="KW-0472">Membrane</keyword>
<feature type="compositionally biased region" description="Pro residues" evidence="8">
    <location>
        <begin position="14"/>
        <end position="28"/>
    </location>
</feature>